<keyword evidence="3" id="KW-0997">Cell inner membrane</keyword>
<dbReference type="RefSeq" id="WP_327100029.1">
    <property type="nucleotide sequence ID" value="NZ_CP109149.1"/>
</dbReference>
<keyword evidence="6 7" id="KW-0012">Acyltransferase</keyword>
<evidence type="ECO:0000256" key="6">
    <source>
        <dbReference type="ARBA" id="ARBA00023315"/>
    </source>
</evidence>
<dbReference type="CDD" id="cd07984">
    <property type="entry name" value="LPLAT_LABLAT-like"/>
    <property type="match status" value="1"/>
</dbReference>
<evidence type="ECO:0000256" key="2">
    <source>
        <dbReference type="ARBA" id="ARBA00022475"/>
    </source>
</evidence>
<proteinExistence type="predicted"/>
<keyword evidence="8" id="KW-1185">Reference proteome</keyword>
<comment type="subcellular location">
    <subcellularLocation>
        <location evidence="1">Cell inner membrane</location>
    </subcellularLocation>
</comment>
<evidence type="ECO:0000256" key="5">
    <source>
        <dbReference type="ARBA" id="ARBA00023136"/>
    </source>
</evidence>
<dbReference type="Proteomes" id="UP001432062">
    <property type="component" value="Chromosome"/>
</dbReference>
<evidence type="ECO:0000256" key="1">
    <source>
        <dbReference type="ARBA" id="ARBA00004533"/>
    </source>
</evidence>
<reference evidence="7" key="1">
    <citation type="submission" date="2022-10" db="EMBL/GenBank/DDBJ databases">
        <title>The complete genomes of actinobacterial strains from the NBC collection.</title>
        <authorList>
            <person name="Joergensen T.S."/>
            <person name="Alvarez Arevalo M."/>
            <person name="Sterndorff E.B."/>
            <person name="Faurdal D."/>
            <person name="Vuksanovic O."/>
            <person name="Mourched A.-S."/>
            <person name="Charusanti P."/>
            <person name="Shaw S."/>
            <person name="Blin K."/>
            <person name="Weber T."/>
        </authorList>
    </citation>
    <scope>NUCLEOTIDE SEQUENCE</scope>
    <source>
        <strain evidence="7">NBC_01482</strain>
    </source>
</reference>
<evidence type="ECO:0000256" key="4">
    <source>
        <dbReference type="ARBA" id="ARBA00022679"/>
    </source>
</evidence>
<keyword evidence="5" id="KW-0472">Membrane</keyword>
<keyword evidence="4" id="KW-0808">Transferase</keyword>
<evidence type="ECO:0000256" key="3">
    <source>
        <dbReference type="ARBA" id="ARBA00022519"/>
    </source>
</evidence>
<dbReference type="InterPro" id="IPR004960">
    <property type="entry name" value="LipA_acyltrans"/>
</dbReference>
<dbReference type="NCBIfam" id="NF005919">
    <property type="entry name" value="PRK07920.1"/>
    <property type="match status" value="1"/>
</dbReference>
<dbReference type="Pfam" id="PF03279">
    <property type="entry name" value="Lip_A_acyltrans"/>
    <property type="match status" value="1"/>
</dbReference>
<protein>
    <submittedName>
        <fullName evidence="7">Phosphatidylinositol mannoside acyltransferase</fullName>
    </submittedName>
</protein>
<name>A0ABZ1YYB8_9NOCA</name>
<organism evidence="7 8">
    <name type="scientific">Nocardia vinacea</name>
    <dbReference type="NCBI Taxonomy" id="96468"/>
    <lineage>
        <taxon>Bacteria</taxon>
        <taxon>Bacillati</taxon>
        <taxon>Actinomycetota</taxon>
        <taxon>Actinomycetes</taxon>
        <taxon>Mycobacteriales</taxon>
        <taxon>Nocardiaceae</taxon>
        <taxon>Nocardia</taxon>
    </lineage>
</organism>
<dbReference type="PANTHER" id="PTHR30606:SF10">
    <property type="entry name" value="PHOSPHATIDYLINOSITOL MANNOSIDE ACYLTRANSFERASE"/>
    <property type="match status" value="1"/>
</dbReference>
<gene>
    <name evidence="7" type="ORF">OG563_02495</name>
</gene>
<keyword evidence="2" id="KW-1003">Cell membrane</keyword>
<dbReference type="PANTHER" id="PTHR30606">
    <property type="entry name" value="LIPID A BIOSYNTHESIS LAUROYL ACYLTRANSFERASE"/>
    <property type="match status" value="1"/>
</dbReference>
<evidence type="ECO:0000313" key="7">
    <source>
        <dbReference type="EMBL" id="WUV47141.1"/>
    </source>
</evidence>
<sequence>MSSQSEGVGSRIKSGLTDWAYAAGWRVVRALPESTARRAFDWGGNRVADKANRAFRAGGESNQLRRNLARVLGVTPAEVPDELIRASMRSYARYWREAFRLPTMDHSALTGSLVEGVENLDAALARGRGVVLALPHSGNWDAAGVWLVSHSGTLATVAERLKPESLFERFVAYRESLGFEVFPLTGGEQPPFTALAARLRANNVVCLMGERDLTGKGVPVTMYGERTWLPAGAAKLAIETGAALIPVHLWFTVDADGREGWGMKTEAPLDVSDGVASVTQALADRFAANIAEHPADWHMLQPQWEQDLSAERQARIAAAQAGLDSAKGEKTP</sequence>
<dbReference type="GO" id="GO:0016746">
    <property type="term" value="F:acyltransferase activity"/>
    <property type="evidence" value="ECO:0007669"/>
    <property type="project" value="UniProtKB-KW"/>
</dbReference>
<dbReference type="EMBL" id="CP109441">
    <property type="protein sequence ID" value="WUV47141.1"/>
    <property type="molecule type" value="Genomic_DNA"/>
</dbReference>
<accession>A0ABZ1YYB8</accession>
<evidence type="ECO:0000313" key="8">
    <source>
        <dbReference type="Proteomes" id="UP001432062"/>
    </source>
</evidence>